<dbReference type="SUPFAM" id="SSF55781">
    <property type="entry name" value="GAF domain-like"/>
    <property type="match status" value="1"/>
</dbReference>
<dbReference type="STRING" id="46835.A0A504Z199"/>
<name>A0A504Z199_FASGI</name>
<dbReference type="InterPro" id="IPR003018">
    <property type="entry name" value="GAF"/>
</dbReference>
<dbReference type="CDD" id="cd22968">
    <property type="entry name" value="DD_EFCAB5"/>
    <property type="match status" value="1"/>
</dbReference>
<dbReference type="PANTHER" id="PTHR46788:SF1">
    <property type="entry name" value="EF-HAND CALCIUM-BINDING DOMAIN-CONTAINING PROTEIN 5"/>
    <property type="match status" value="1"/>
</dbReference>
<dbReference type="Pfam" id="PF01590">
    <property type="entry name" value="GAF"/>
    <property type="match status" value="1"/>
</dbReference>
<comment type="caution">
    <text evidence="3">The sequence shown here is derived from an EMBL/GenBank/DDBJ whole genome shotgun (WGS) entry which is preliminary data.</text>
</comment>
<evidence type="ECO:0000256" key="1">
    <source>
        <dbReference type="SAM" id="MobiDB-lite"/>
    </source>
</evidence>
<dbReference type="PANTHER" id="PTHR46788">
    <property type="entry name" value="EF-HAND CALCIUM-BINDING DOMAIN-CONTAINING PROTEIN 5"/>
    <property type="match status" value="1"/>
</dbReference>
<feature type="domain" description="GAF" evidence="2">
    <location>
        <begin position="846"/>
        <end position="954"/>
    </location>
</feature>
<protein>
    <recommendedName>
        <fullName evidence="2">GAF domain-containing protein</fullName>
    </recommendedName>
</protein>
<organism evidence="3 4">
    <name type="scientific">Fasciola gigantica</name>
    <name type="common">Giant liver fluke</name>
    <dbReference type="NCBI Taxonomy" id="46835"/>
    <lineage>
        <taxon>Eukaryota</taxon>
        <taxon>Metazoa</taxon>
        <taxon>Spiralia</taxon>
        <taxon>Lophotrochozoa</taxon>
        <taxon>Platyhelminthes</taxon>
        <taxon>Trematoda</taxon>
        <taxon>Digenea</taxon>
        <taxon>Plagiorchiida</taxon>
        <taxon>Echinostomata</taxon>
        <taxon>Echinostomatoidea</taxon>
        <taxon>Fasciolidae</taxon>
        <taxon>Fasciola</taxon>
    </lineage>
</organism>
<feature type="region of interest" description="Disordered" evidence="1">
    <location>
        <begin position="442"/>
        <end position="483"/>
    </location>
</feature>
<keyword evidence="4" id="KW-1185">Reference proteome</keyword>
<gene>
    <name evidence="3" type="ORF">FGIG_09444</name>
</gene>
<accession>A0A504Z199</accession>
<proteinExistence type="predicted"/>
<dbReference type="Proteomes" id="UP000316759">
    <property type="component" value="Unassembled WGS sequence"/>
</dbReference>
<feature type="region of interest" description="Disordered" evidence="1">
    <location>
        <begin position="682"/>
        <end position="704"/>
    </location>
</feature>
<evidence type="ECO:0000313" key="3">
    <source>
        <dbReference type="EMBL" id="TPP64297.1"/>
    </source>
</evidence>
<dbReference type="InterPro" id="IPR029016">
    <property type="entry name" value="GAF-like_dom_sf"/>
</dbReference>
<reference evidence="3 4" key="1">
    <citation type="submission" date="2019-04" db="EMBL/GenBank/DDBJ databases">
        <title>Annotation for the trematode Fasciola gigantica.</title>
        <authorList>
            <person name="Choi Y.-J."/>
        </authorList>
    </citation>
    <scope>NUCLEOTIDE SEQUENCE [LARGE SCALE GENOMIC DNA]</scope>
    <source>
        <strain evidence="3">Uganda_cow_1</strain>
    </source>
</reference>
<evidence type="ECO:0000313" key="4">
    <source>
        <dbReference type="Proteomes" id="UP000316759"/>
    </source>
</evidence>
<sequence>MYTFREPGTIPFKRPCCFQHQISELSTYTDTQDLSLALRTSSEYNKTDSEMQTNITSPGDVFVRRSLAVMLDSSIANKEADKIRICKLVRQVSLDVLATEWLNLDQRTIENRAYLIDSVLPQVVLGLEHILREAVKKQLVGPNTKLEAIQSKGSDPNFNPINRLAEFLMRNNHKYNNFCETSPYVRGLRNTVAKLKDEMFMRCDSQLAKLKAAVMKTREERIRRRQEDQEEGNYRESRVNALFEKFLPSGKQSVEKSTVHDVIYAFLNLSVKLPESIRQILVPIFEKSTIEDCPETYGRNEFVTYVMLYAKPLNKDIFEIFIDHMELCASEYRNAVEKEKRKHLMTKFFLSCDLDQSGGISRDRLRVLCERYFESAPKNMRELFRNPADWPVREYHLRVISPTPEPVNDGNISNAADDIANSGLGLTPDQNNSAALVLDEVKHSEADVESQSSSTSEKKNTQCIDQPESDSNAMIADNRSTENLETDETLKAAKPTTMDDHLMVDTELHAVQINEKQEAIPDPFPLDKQIIISKLSALAKSVGHSAYSWSERQVHHRYQFERLTLPQFLHFMNQFIIDVAPLTVVSQVLQYLGREFHKIRGTEQTVKSEMALQSACNKRQVLLTRQLFDLLSTEPSELIEYEKIENLFQLYRNGCYVDALQKANEELVKKIRQARAHSFVRHEKPNTSQPRNTFSKTSHKLGETNSSVSGRIRFGFPEFRSLLVSTFQTKDVENCGIISEEILLDLTKLVTSVTSCSGSDLEEQLRTNTRRKWLKDIDRTVEKSTLSMQLVYTSVFEALLKDNLQFGNRKEVSAHISVLQSSTNPKENVLNCVAAVPESEARHIVGLQLHPYQTSLSFRVIRTGEPIHLNQLTKENVDDVHFWDKAKAKTIRPEIRQSNNRSFASCLVLPVTNALTKIIGVLGVDTLTANNTQPGFADHELEFYQGVATRLGRAYSLISSRRLFAQTVQSGFEWLSYHVQHLDRLVFYQCQDYQSDADAIKEPDFGAQVRQCLLRQVVTKHQFQPAVLHQTNVGIKRTGNLCMEYLFNVADTSEPCDINWLGTRHMIYPLRDSENVAFGLVDLYVRSDNVNEKTSQWLAQVTEHLNTMLGILNLTYGQLVIRTGLETMDRLVLGEMELNKSNQQDAGYTSGVENQIPFETAFEYFMASELHKVRCLISDEMVTELSTYINPPSIIVKLVDASLSLTEAEKTQHERTGQWSDYRRMINKRWQNQILLFDPTDARAAINLRNLDQLFSDDIQNEVDQCQSKAAKLLYQWMRCCRTVSHIQSSMDKE</sequence>
<dbReference type="EMBL" id="SUNJ01004592">
    <property type="protein sequence ID" value="TPP64297.1"/>
    <property type="molecule type" value="Genomic_DNA"/>
</dbReference>
<dbReference type="OrthoDB" id="199400at2759"/>
<feature type="compositionally biased region" description="Polar residues" evidence="1">
    <location>
        <begin position="449"/>
        <end position="472"/>
    </location>
</feature>
<dbReference type="Gene3D" id="1.20.920.60">
    <property type="match status" value="1"/>
</dbReference>
<dbReference type="Gene3D" id="3.30.450.40">
    <property type="match status" value="1"/>
</dbReference>
<evidence type="ECO:0000259" key="2">
    <source>
        <dbReference type="Pfam" id="PF01590"/>
    </source>
</evidence>
<feature type="compositionally biased region" description="Polar residues" evidence="1">
    <location>
        <begin position="686"/>
        <end position="696"/>
    </location>
</feature>